<accession>A0A6A6X1J3</accession>
<dbReference type="OrthoDB" id="4357141at2759"/>
<name>A0A6A6X1J3_9PLEO</name>
<evidence type="ECO:0000313" key="1">
    <source>
        <dbReference type="EMBL" id="KAF2790068.1"/>
    </source>
</evidence>
<gene>
    <name evidence="1" type="ORF">K505DRAFT_327821</name>
</gene>
<reference evidence="1" key="1">
    <citation type="journal article" date="2020" name="Stud. Mycol.">
        <title>101 Dothideomycetes genomes: a test case for predicting lifestyles and emergence of pathogens.</title>
        <authorList>
            <person name="Haridas S."/>
            <person name="Albert R."/>
            <person name="Binder M."/>
            <person name="Bloem J."/>
            <person name="Labutti K."/>
            <person name="Salamov A."/>
            <person name="Andreopoulos B."/>
            <person name="Baker S."/>
            <person name="Barry K."/>
            <person name="Bills G."/>
            <person name="Bluhm B."/>
            <person name="Cannon C."/>
            <person name="Castanera R."/>
            <person name="Culley D."/>
            <person name="Daum C."/>
            <person name="Ezra D."/>
            <person name="Gonzalez J."/>
            <person name="Henrissat B."/>
            <person name="Kuo A."/>
            <person name="Liang C."/>
            <person name="Lipzen A."/>
            <person name="Lutzoni F."/>
            <person name="Magnuson J."/>
            <person name="Mondo S."/>
            <person name="Nolan M."/>
            <person name="Ohm R."/>
            <person name="Pangilinan J."/>
            <person name="Park H.-J."/>
            <person name="Ramirez L."/>
            <person name="Alfaro M."/>
            <person name="Sun H."/>
            <person name="Tritt A."/>
            <person name="Yoshinaga Y."/>
            <person name="Zwiers L.-H."/>
            <person name="Turgeon B."/>
            <person name="Goodwin S."/>
            <person name="Spatafora J."/>
            <person name="Crous P."/>
            <person name="Grigoriev I."/>
        </authorList>
    </citation>
    <scope>NUCLEOTIDE SEQUENCE</scope>
    <source>
        <strain evidence="1">CBS 109.77</strain>
    </source>
</reference>
<dbReference type="Proteomes" id="UP000799757">
    <property type="component" value="Unassembled WGS sequence"/>
</dbReference>
<sequence length="52" mass="5637">MTLVSVEALAALQILIKQDAQALHETSKPSLQRHIEKLTNSAHGSFAKIALL</sequence>
<dbReference type="AlphaFoldDB" id="A0A6A6X1J3"/>
<protein>
    <submittedName>
        <fullName evidence="1">Uncharacterized protein</fullName>
    </submittedName>
</protein>
<dbReference type="EMBL" id="MU002096">
    <property type="protein sequence ID" value="KAF2790068.1"/>
    <property type="molecule type" value="Genomic_DNA"/>
</dbReference>
<evidence type="ECO:0000313" key="2">
    <source>
        <dbReference type="Proteomes" id="UP000799757"/>
    </source>
</evidence>
<proteinExistence type="predicted"/>
<keyword evidence="2" id="KW-1185">Reference proteome</keyword>
<organism evidence="1 2">
    <name type="scientific">Melanomma pulvis-pyrius CBS 109.77</name>
    <dbReference type="NCBI Taxonomy" id="1314802"/>
    <lineage>
        <taxon>Eukaryota</taxon>
        <taxon>Fungi</taxon>
        <taxon>Dikarya</taxon>
        <taxon>Ascomycota</taxon>
        <taxon>Pezizomycotina</taxon>
        <taxon>Dothideomycetes</taxon>
        <taxon>Pleosporomycetidae</taxon>
        <taxon>Pleosporales</taxon>
        <taxon>Melanommataceae</taxon>
        <taxon>Melanomma</taxon>
    </lineage>
</organism>